<dbReference type="EMBL" id="QKYV01000004">
    <property type="protein sequence ID" value="PZW40792.1"/>
    <property type="molecule type" value="Genomic_DNA"/>
</dbReference>
<keyword evidence="3" id="KW-1185">Reference proteome</keyword>
<name>A0A2W7I5N9_9FLAO</name>
<feature type="chain" id="PRO_5015989894" evidence="1">
    <location>
        <begin position="24"/>
        <end position="600"/>
    </location>
</feature>
<keyword evidence="1" id="KW-0732">Signal</keyword>
<evidence type="ECO:0000313" key="2">
    <source>
        <dbReference type="EMBL" id="PZW40792.1"/>
    </source>
</evidence>
<protein>
    <submittedName>
        <fullName evidence="2">Uncharacterized protein</fullName>
    </submittedName>
</protein>
<dbReference type="AlphaFoldDB" id="A0A2W7I5N9"/>
<dbReference type="RefSeq" id="WP_111541144.1">
    <property type="nucleotide sequence ID" value="NZ_QKYV01000004.1"/>
</dbReference>
<evidence type="ECO:0000313" key="3">
    <source>
        <dbReference type="Proteomes" id="UP000249542"/>
    </source>
</evidence>
<sequence length="600" mass="69240">MKRFKLFVLITLITLGLFTSCNQDDIDENSVLSSSEFDSQVSPREEGDFKYTVLGKKKEIPCSVENMASAYESLLRNPTAKRHPSGNYSINKTHLYVKFKPQDSIQNDKILNDTILAVSDEPFEYEVVNKGSVYLDPEATDTTLTFYYSVVSKDHQISGEIPHEILKDLHFTAEDAIGETPTDNEEQILDFYEGLNTEALKISDNLEEDEKKNHTYFISDPEERLTYDDIKRLGLKVRDVQINYDLEIDEVENGDQGRLFGRKWRPSGTITVQEDAIDQSVGVMGARVRVRKWGWLVIRKAPTNRTGYFETSRTRTKRVKYACYFKHDPYFVVKAGTTFWNARDRSHSTHTRRSWRRHYSSGRNQFYAFIQNGAYDYYTRVIYDYNLSHPGFFKKIVGKMWYNTSSHALSNLASAFAFYNVRITIGSGGSYRGSDGIYATTVHELTHLGHRNMDSGMFSIFHSGSNNRKLLTESWAEGVETIVTNDRYDDLINNYQSSQNGGGRWNSFRQRQTEMNMNQYTPIVDDLIDNLNQNTTNFARPVDRVENYTLNRIQSALDNCRDIECWENKLNNNRPAGVTTAELNELFDYVRAVRNNAANW</sequence>
<organism evidence="2 3">
    <name type="scientific">Mesonia algae</name>
    <dbReference type="NCBI Taxonomy" id="213248"/>
    <lineage>
        <taxon>Bacteria</taxon>
        <taxon>Pseudomonadati</taxon>
        <taxon>Bacteroidota</taxon>
        <taxon>Flavobacteriia</taxon>
        <taxon>Flavobacteriales</taxon>
        <taxon>Flavobacteriaceae</taxon>
        <taxon>Mesonia</taxon>
    </lineage>
</organism>
<comment type="caution">
    <text evidence="2">The sequence shown here is derived from an EMBL/GenBank/DDBJ whole genome shotgun (WGS) entry which is preliminary data.</text>
</comment>
<feature type="signal peptide" evidence="1">
    <location>
        <begin position="1"/>
        <end position="23"/>
    </location>
</feature>
<dbReference type="PROSITE" id="PS51257">
    <property type="entry name" value="PROKAR_LIPOPROTEIN"/>
    <property type="match status" value="1"/>
</dbReference>
<dbReference type="Proteomes" id="UP000249542">
    <property type="component" value="Unassembled WGS sequence"/>
</dbReference>
<accession>A0A2W7I5N9</accession>
<evidence type="ECO:0000256" key="1">
    <source>
        <dbReference type="SAM" id="SignalP"/>
    </source>
</evidence>
<gene>
    <name evidence="2" type="ORF">LX95_01860</name>
</gene>
<proteinExistence type="predicted"/>
<reference evidence="2 3" key="1">
    <citation type="submission" date="2018-06" db="EMBL/GenBank/DDBJ databases">
        <title>Genomic Encyclopedia of Archaeal and Bacterial Type Strains, Phase II (KMG-II): from individual species to whole genera.</title>
        <authorList>
            <person name="Goeker M."/>
        </authorList>
    </citation>
    <scope>NUCLEOTIDE SEQUENCE [LARGE SCALE GENOMIC DNA]</scope>
    <source>
        <strain evidence="2 3">DSM 15361</strain>
    </source>
</reference>